<accession>A0A7L6AS75</accession>
<dbReference type="AlphaFoldDB" id="A0A7L6AS75"/>
<evidence type="ECO:0000313" key="4">
    <source>
        <dbReference type="Proteomes" id="UP000510621"/>
    </source>
</evidence>
<organism evidence="3 4">
    <name type="scientific">Candidatus Thiothrix singaporensis</name>
    <dbReference type="NCBI Taxonomy" id="2799669"/>
    <lineage>
        <taxon>Bacteria</taxon>
        <taxon>Pseudomonadati</taxon>
        <taxon>Pseudomonadota</taxon>
        <taxon>Gammaproteobacteria</taxon>
        <taxon>Thiotrichales</taxon>
        <taxon>Thiotrichaceae</taxon>
        <taxon>Thiothrix</taxon>
    </lineage>
</organism>
<evidence type="ECO:0000256" key="1">
    <source>
        <dbReference type="ARBA" id="ARBA00005541"/>
    </source>
</evidence>
<dbReference type="PIRSF" id="PIRSF026508">
    <property type="entry name" value="TelA"/>
    <property type="match status" value="1"/>
</dbReference>
<sequence>MNEAQTTTVTTTTQTAPAVVPGTELAPLPEVSTELVAYDQAAEPQKHQIENIINEINLQDRSSIMFFGTKTQEQMTAISEKMLNGVKNKDIGAAGAALTSMITAIKGFDVEALNPNEEPSWWEKLIGKAKPVVEFMSKYEDVRKQIDSITDQMEDHKTQLLTDVVTLDKLYEANLDFFHNLETYITAGDEKLRRRTTTDIPKLAAEAGAKTDDLILAQNLRDLRSARDDLERRVHDLRLTRQVAMQSLPSIRLVQENDKTLINKINSTLVNTVPLWKNQLAQAVTIFRMSDAAKVVKEAGDLTNELLEKNAETLRLGNEETRKQMERGVFDIESVKKANQTLIETINDSLRIADEGKAMRAKAEGELQTMESNLRQALLAAKARTDNPTQATGA</sequence>
<dbReference type="Proteomes" id="UP000510621">
    <property type="component" value="Chromosome"/>
</dbReference>
<dbReference type="PANTHER" id="PTHR38432">
    <property type="entry name" value="TELA-LIKE PROTEIN SAOUHSC_01408"/>
    <property type="match status" value="1"/>
</dbReference>
<dbReference type="PANTHER" id="PTHR38432:SF1">
    <property type="entry name" value="TELA-LIKE PROTEIN SAOUHSC_01408"/>
    <property type="match status" value="1"/>
</dbReference>
<dbReference type="Pfam" id="PF05816">
    <property type="entry name" value="TelA"/>
    <property type="match status" value="1"/>
</dbReference>
<name>A0A7L6AS75_9GAMM</name>
<reference evidence="3" key="1">
    <citation type="submission" date="2020-06" db="EMBL/GenBank/DDBJ databases">
        <title>Analysis procedures for assessing recovery of high quality, complete, closed genomes from Nanopore long read metagenome sequencing.</title>
        <authorList>
            <person name="Bessarab I."/>
            <person name="Arumugam K."/>
            <person name="Haryono M."/>
            <person name="Liu X."/>
            <person name="Roy S."/>
            <person name="Zuniga-Montanez R.E."/>
            <person name="Qiu G."/>
            <person name="Drautz-Moses D.I."/>
            <person name="Law Y.Y."/>
            <person name="Wuertz S."/>
            <person name="Lauro F.M."/>
            <person name="Huson D.H."/>
            <person name="Williams R.B."/>
        </authorList>
    </citation>
    <scope>NUCLEOTIDE SEQUENCE [LARGE SCALE GENOMIC DNA]</scope>
    <source>
        <strain evidence="3">SSD2</strain>
    </source>
</reference>
<evidence type="ECO:0000313" key="3">
    <source>
        <dbReference type="EMBL" id="QLQ31924.1"/>
    </source>
</evidence>
<proteinExistence type="inferred from homology"/>
<evidence type="ECO:0000256" key="2">
    <source>
        <dbReference type="PIRNR" id="PIRNR026508"/>
    </source>
</evidence>
<protein>
    <submittedName>
        <fullName evidence="3">Toxic anion resistance protein</fullName>
    </submittedName>
</protein>
<dbReference type="KEGG" id="this:HZT40_10355"/>
<gene>
    <name evidence="3" type="ORF">HZT40_10355</name>
</gene>
<comment type="similarity">
    <text evidence="1 2">Belongs to the TelA family.</text>
</comment>
<dbReference type="EMBL" id="CP059265">
    <property type="protein sequence ID" value="QLQ31924.1"/>
    <property type="molecule type" value="Genomic_DNA"/>
</dbReference>
<keyword evidence="4" id="KW-1185">Reference proteome</keyword>
<dbReference type="InterPro" id="IPR008863">
    <property type="entry name" value="Toxic_anion-R_TelA"/>
</dbReference>